<dbReference type="InParanoid" id="K3WZR3"/>
<keyword evidence="4" id="KW-0297">G-protein coupled receptor</keyword>
<dbReference type="STRING" id="431595.K3WZR3"/>
<reference evidence="12" key="3">
    <citation type="submission" date="2015-02" db="UniProtKB">
        <authorList>
            <consortium name="EnsemblProtists"/>
        </authorList>
    </citation>
    <scope>IDENTIFICATION</scope>
    <source>
        <strain evidence="12">DAOM BR144</strain>
    </source>
</reference>
<dbReference type="CDD" id="cd15047">
    <property type="entry name" value="7tmC_GABA-B-like"/>
    <property type="match status" value="1"/>
</dbReference>
<feature type="transmembrane region" description="Helical" evidence="10">
    <location>
        <begin position="601"/>
        <end position="622"/>
    </location>
</feature>
<evidence type="ECO:0000256" key="10">
    <source>
        <dbReference type="SAM" id="Phobius"/>
    </source>
</evidence>
<evidence type="ECO:0000256" key="6">
    <source>
        <dbReference type="ARBA" id="ARBA00023170"/>
    </source>
</evidence>
<keyword evidence="6" id="KW-0675">Receptor</keyword>
<evidence type="ECO:0000256" key="7">
    <source>
        <dbReference type="ARBA" id="ARBA00023180"/>
    </source>
</evidence>
<evidence type="ECO:0000256" key="1">
    <source>
        <dbReference type="ARBA" id="ARBA00004141"/>
    </source>
</evidence>
<evidence type="ECO:0000256" key="4">
    <source>
        <dbReference type="ARBA" id="ARBA00023040"/>
    </source>
</evidence>
<dbReference type="InterPro" id="IPR017978">
    <property type="entry name" value="GPCR_3_C"/>
</dbReference>
<dbReference type="PROSITE" id="PS50259">
    <property type="entry name" value="G_PROTEIN_RECEP_F3_4"/>
    <property type="match status" value="1"/>
</dbReference>
<dbReference type="Proteomes" id="UP000019132">
    <property type="component" value="Unassembled WGS sequence"/>
</dbReference>
<dbReference type="InterPro" id="IPR002455">
    <property type="entry name" value="GPCR3_GABA-B"/>
</dbReference>
<dbReference type="AlphaFoldDB" id="K3WZR3"/>
<evidence type="ECO:0000256" key="5">
    <source>
        <dbReference type="ARBA" id="ARBA00023136"/>
    </source>
</evidence>
<dbReference type="PANTHER" id="PTHR10519">
    <property type="entry name" value="GABA-B RECEPTOR"/>
    <property type="match status" value="1"/>
</dbReference>
<keyword evidence="13" id="KW-1185">Reference proteome</keyword>
<keyword evidence="7" id="KW-0325">Glycoprotein</keyword>
<feature type="domain" description="G-protein coupled receptors family 3 profile" evidence="11">
    <location>
        <begin position="567"/>
        <end position="816"/>
    </location>
</feature>
<keyword evidence="8" id="KW-0807">Transducer</keyword>
<dbReference type="OMA" id="FMANATI"/>
<organism evidence="12 13">
    <name type="scientific">Globisporangium ultimum (strain ATCC 200006 / CBS 805.95 / DAOM BR144)</name>
    <name type="common">Pythium ultimum</name>
    <dbReference type="NCBI Taxonomy" id="431595"/>
    <lineage>
        <taxon>Eukaryota</taxon>
        <taxon>Sar</taxon>
        <taxon>Stramenopiles</taxon>
        <taxon>Oomycota</taxon>
        <taxon>Peronosporomycetes</taxon>
        <taxon>Pythiales</taxon>
        <taxon>Pythiaceae</taxon>
        <taxon>Globisporangium</taxon>
    </lineage>
</organism>
<evidence type="ECO:0000259" key="11">
    <source>
        <dbReference type="PROSITE" id="PS50259"/>
    </source>
</evidence>
<accession>K3WZR3</accession>
<reference evidence="13" key="2">
    <citation type="submission" date="2010-04" db="EMBL/GenBank/DDBJ databases">
        <authorList>
            <person name="Buell R."/>
            <person name="Hamilton J."/>
            <person name="Hostetler J."/>
        </authorList>
    </citation>
    <scope>NUCLEOTIDE SEQUENCE [LARGE SCALE GENOMIC DNA]</scope>
    <source>
        <strain evidence="13">DAOM:BR144</strain>
    </source>
</reference>
<feature type="transmembrane region" description="Helical" evidence="10">
    <location>
        <begin position="759"/>
        <end position="782"/>
    </location>
</feature>
<evidence type="ECO:0000256" key="3">
    <source>
        <dbReference type="ARBA" id="ARBA00022989"/>
    </source>
</evidence>
<proteinExistence type="predicted"/>
<evidence type="ECO:0000256" key="2">
    <source>
        <dbReference type="ARBA" id="ARBA00022692"/>
    </source>
</evidence>
<dbReference type="InterPro" id="IPR000337">
    <property type="entry name" value="GPCR_3"/>
</dbReference>
<keyword evidence="3 10" id="KW-1133">Transmembrane helix</keyword>
<feature type="transmembrane region" description="Helical" evidence="10">
    <location>
        <begin position="714"/>
        <end position="747"/>
    </location>
</feature>
<dbReference type="Pfam" id="PF00003">
    <property type="entry name" value="7tm_3"/>
    <property type="match status" value="1"/>
</dbReference>
<name>K3WZR3_GLOUD</name>
<feature type="region of interest" description="Disordered" evidence="9">
    <location>
        <begin position="827"/>
        <end position="918"/>
    </location>
</feature>
<dbReference type="HOGENOM" id="CLU_004687_0_0_1"/>
<dbReference type="PRINTS" id="PR00248">
    <property type="entry name" value="GPCRMGR"/>
</dbReference>
<feature type="transmembrane region" description="Helical" evidence="10">
    <location>
        <begin position="673"/>
        <end position="694"/>
    </location>
</feature>
<dbReference type="EMBL" id="GL376596">
    <property type="status" value="NOT_ANNOTATED_CDS"/>
    <property type="molecule type" value="Genomic_DNA"/>
</dbReference>
<evidence type="ECO:0000313" key="12">
    <source>
        <dbReference type="EnsemblProtists" id="PYU1_T010462"/>
    </source>
</evidence>
<evidence type="ECO:0000256" key="8">
    <source>
        <dbReference type="ARBA" id="ARBA00023224"/>
    </source>
</evidence>
<evidence type="ECO:0000313" key="13">
    <source>
        <dbReference type="Proteomes" id="UP000019132"/>
    </source>
</evidence>
<feature type="transmembrane region" description="Helical" evidence="10">
    <location>
        <begin position="788"/>
        <end position="810"/>
    </location>
</feature>
<sequence>MVQFVDPRTTAPMAELYQHDCMPDNSVFYGVGAQVAGNGTVLDVGRVDKTLVVELKGWASTVLTTMVFSILAQELFGYEVSFFHTTDLYNMTQRMSSVGKGRCSPVHVNLEVSATAIVKTPYMTYANETYNAGSVDYVGSSGLYTTAAFIQEGLEDSATNKSKTYAADFWRDYKDNEQLLHLLRVSTLKDNSKYYPPAENACKDGSFGCLNACSKTAACTRREAQGKECMVVAMMYDYYDKAYVQAVFTNLDIPSYFCFLGYKAMEGYAIESAKNGTPVVFYHYEPDPLHAKYADVFERIALPRSTAERAMVATEKFGEYGYGNKTDNPVRVDFPLTSYSKYAATIVQDHEPLRSLVSRISLTELQINQLMAIHVRETEAATSSLHPDHDFAAACAWVKDNYPVWSLWLGRLPLCDFFEHLTHTVIGCGSSASTEMKAASDVFPRQVLFEWVMPNPRNSSLPHNCDGGMNTLPAPLITSRTCDWLDENLLIWAFWIFAKPRCDATFYTYNVSHCDHTGSTREVQYHWLLPDAMNVSQSAECTGGIALPAPVMLACGYVPYTNAGFHAIAVLASLLSFVLVLAMVFVYHFRNVPIIKRSQYEFLEVMLFGGIVVNCAVCGYAGQPTTFLCKFRPVGLALGFTLIFGALVVKSLRVYRVFLSGAMKRVVLSTRTMFKILIGFLGVDLLILVAWEVVDPSLPRSIMEKTPEIGGHEVAHLLCSTGSFIFTAILLFWKAGLLFVGLYLSFLIRKVSSDFQESVYIFASTCIVLFTSLVLLPMGYLVTLPATTFYLFFAILLLVSTATVMALMTVPKILRLSELGMDSKVSSDTTVRKSSNTASAGSNSIRKASSSDQAPTPGPKAKVRVNVRGSFPALSARVNSRRKPSRVQATPVQPFVTEKRKPSRVQSTPIQPIVIHDS</sequence>
<dbReference type="GO" id="GO:0038039">
    <property type="term" value="C:G protein-coupled receptor heterodimeric complex"/>
    <property type="evidence" value="ECO:0007669"/>
    <property type="project" value="TreeGrafter"/>
</dbReference>
<dbReference type="GO" id="GO:0004965">
    <property type="term" value="F:G protein-coupled GABA receptor activity"/>
    <property type="evidence" value="ECO:0007669"/>
    <property type="project" value="InterPro"/>
</dbReference>
<feature type="compositionally biased region" description="Polar residues" evidence="9">
    <location>
        <begin position="827"/>
        <end position="854"/>
    </location>
</feature>
<dbReference type="EnsemblProtists" id="PYU1_T010462">
    <property type="protein sequence ID" value="PYU1_T010462"/>
    <property type="gene ID" value="PYU1_G010440"/>
</dbReference>
<evidence type="ECO:0000256" key="9">
    <source>
        <dbReference type="SAM" id="MobiDB-lite"/>
    </source>
</evidence>
<keyword evidence="2 10" id="KW-0812">Transmembrane</keyword>
<keyword evidence="5 10" id="KW-0472">Membrane</keyword>
<comment type="subcellular location">
    <subcellularLocation>
        <location evidence="1">Membrane</location>
        <topology evidence="1">Multi-pass membrane protein</topology>
    </subcellularLocation>
</comment>
<dbReference type="VEuPathDB" id="FungiDB:PYU1_G010440"/>
<feature type="transmembrane region" description="Helical" evidence="10">
    <location>
        <begin position="634"/>
        <end position="652"/>
    </location>
</feature>
<feature type="transmembrane region" description="Helical" evidence="10">
    <location>
        <begin position="565"/>
        <end position="589"/>
    </location>
</feature>
<dbReference type="PANTHER" id="PTHR10519:SF20">
    <property type="entry name" value="G-PROTEIN COUPLED RECEPTOR 156-RELATED"/>
    <property type="match status" value="1"/>
</dbReference>
<reference evidence="13" key="1">
    <citation type="journal article" date="2010" name="Genome Biol.">
        <title>Genome sequence of the necrotrophic plant pathogen Pythium ultimum reveals original pathogenicity mechanisms and effector repertoire.</title>
        <authorList>
            <person name="Levesque C.A."/>
            <person name="Brouwer H."/>
            <person name="Cano L."/>
            <person name="Hamilton J.P."/>
            <person name="Holt C."/>
            <person name="Huitema E."/>
            <person name="Raffaele S."/>
            <person name="Robideau G.P."/>
            <person name="Thines M."/>
            <person name="Win J."/>
            <person name="Zerillo M.M."/>
            <person name="Beakes G.W."/>
            <person name="Boore J.L."/>
            <person name="Busam D."/>
            <person name="Dumas B."/>
            <person name="Ferriera S."/>
            <person name="Fuerstenberg S.I."/>
            <person name="Gachon C.M."/>
            <person name="Gaulin E."/>
            <person name="Govers F."/>
            <person name="Grenville-Briggs L."/>
            <person name="Horner N."/>
            <person name="Hostetler J."/>
            <person name="Jiang R.H."/>
            <person name="Johnson J."/>
            <person name="Krajaejun T."/>
            <person name="Lin H."/>
            <person name="Meijer H.J."/>
            <person name="Moore B."/>
            <person name="Morris P."/>
            <person name="Phuntmart V."/>
            <person name="Puiu D."/>
            <person name="Shetty J."/>
            <person name="Stajich J.E."/>
            <person name="Tripathy S."/>
            <person name="Wawra S."/>
            <person name="van West P."/>
            <person name="Whitty B.R."/>
            <person name="Coutinho P.M."/>
            <person name="Henrissat B."/>
            <person name="Martin F."/>
            <person name="Thomas P.D."/>
            <person name="Tyler B.M."/>
            <person name="De Vries R.P."/>
            <person name="Kamoun S."/>
            <person name="Yandell M."/>
            <person name="Tisserat N."/>
            <person name="Buell C.R."/>
        </authorList>
    </citation>
    <scope>NUCLEOTIDE SEQUENCE</scope>
    <source>
        <strain evidence="13">DAOM:BR144</strain>
    </source>
</reference>
<protein>
    <recommendedName>
        <fullName evidence="11">G-protein coupled receptors family 3 profile domain-containing protein</fullName>
    </recommendedName>
</protein>
<dbReference type="eggNOG" id="KOG1055">
    <property type="taxonomic scope" value="Eukaryota"/>
</dbReference>